<accession>A0A7G9Y716</accession>
<dbReference type="InterPro" id="IPR001539">
    <property type="entry name" value="Peptidase_U32"/>
</dbReference>
<sequence>MPSTRRPELLAPAGDRESLVAAVENGCDAVYLGAQILSARASAANFTPDELADAIDYAHLRGVKAYVTVNTLVKDSETGDAADLLYHLDKSGVDSVIVQDMGLLSLARSVVPWLPVHASTQMTVHNSEGVRFLQAMGVKRVVLAREMTLEEIRLVRRNAGIEIETFVHGALCISYSGQCLTSSMIGGRSGNRGFCAQPCRKRYELRTAGRRVETDGEYLLSPKDLNASRVLPELIDAGVDSLKIEGRLKRPEYVACAVWIYRRLIDRYVEDPSEYFVSDDESLRLAQLFNRGFTEAYLGKNPRGTLMSRIRPHNRGIRVGTVIRHDQRTGRISVELLGGLNIGDGIGIEEVVKTVRNAGDPGNIGHVGAAGVGMIVRQMYAGGRRIDRAGAGTIVEIPSGVSAHVGSAVYRTLDRQLMDSLRRTFTSPAPLRKVPVMIRAKAAVGFPFELQIGDRDSNRVCVHSEYVIERAVRDPTTEGQIVRQLTKLGKTVFEVSDIGIEIEGDVFIPVSQLNLVRNDAVSRLESARIGRVRRGHAIPIPALSPAPVASHANTTEPPAPMHKAGGPVNTLLAVSTNTLAGVKSAISGGADAIYLGGERYREEVRTGGGLPDLEAAVKYAHREGRRIYINTPRIVKDSGMGSVAEMLSRAKTLGFDGALASNHGVFRLAMEIGLEVIADMPLNTFNRRSLGFWVEHGAKMAVLSPELTLAEIQRIAPHGAVECIVHGRLTLMESEHCVVGGILGGTGEVGDGGEGGKCTAPCEVGCFELVDEKGYVFPLRMDTDCRTHLMNSKELCMVDHVSGIVEAGVSSIRIDVIGIDDDRVRAITRLYRSAVDGGFDGRGKVRTRCRDITDGYTTGHYKRGVL</sequence>
<dbReference type="PANTHER" id="PTHR30217:SF10">
    <property type="entry name" value="23S RRNA 5-HYDROXYCYTIDINE C2501 SYNTHASE"/>
    <property type="match status" value="1"/>
</dbReference>
<dbReference type="Pfam" id="PF12392">
    <property type="entry name" value="DUF3656"/>
    <property type="match status" value="1"/>
</dbReference>
<protein>
    <recommendedName>
        <fullName evidence="1">Peptidase U32 collagenase domain-containing protein</fullName>
    </recommendedName>
</protein>
<reference evidence="2" key="1">
    <citation type="submission" date="2020-06" db="EMBL/GenBank/DDBJ databases">
        <title>Unique genomic features of the anaerobic methanotrophic archaea.</title>
        <authorList>
            <person name="Chadwick G.L."/>
            <person name="Skennerton C.T."/>
            <person name="Laso-Perez R."/>
            <person name="Leu A.O."/>
            <person name="Speth D.R."/>
            <person name="Yu H."/>
            <person name="Morgan-Lang C."/>
            <person name="Hatzenpichler R."/>
            <person name="Goudeau D."/>
            <person name="Malmstrom R."/>
            <person name="Brazelton W.J."/>
            <person name="Woyke T."/>
            <person name="Hallam S.J."/>
            <person name="Tyson G.W."/>
            <person name="Wegener G."/>
            <person name="Boetius A."/>
            <person name="Orphan V."/>
        </authorList>
    </citation>
    <scope>NUCLEOTIDE SEQUENCE</scope>
</reference>
<dbReference type="PANTHER" id="PTHR30217">
    <property type="entry name" value="PEPTIDASE U32 FAMILY"/>
    <property type="match status" value="1"/>
</dbReference>
<name>A0A7G9Y716_9EURY</name>
<evidence type="ECO:0000313" key="2">
    <source>
        <dbReference type="EMBL" id="QNO43800.1"/>
    </source>
</evidence>
<organism evidence="2">
    <name type="scientific">Candidatus Methanogaster sp. ANME-2c ERB4</name>
    <dbReference type="NCBI Taxonomy" id="2759911"/>
    <lineage>
        <taxon>Archaea</taxon>
        <taxon>Methanobacteriati</taxon>
        <taxon>Methanobacteriota</taxon>
        <taxon>Stenosarchaea group</taxon>
        <taxon>Methanomicrobia</taxon>
        <taxon>Methanosarcinales</taxon>
        <taxon>ANME-2 cluster</taxon>
        <taxon>Candidatus Methanogasteraceae</taxon>
        <taxon>Candidatus Methanogaster</taxon>
    </lineage>
</organism>
<evidence type="ECO:0000259" key="1">
    <source>
        <dbReference type="Pfam" id="PF12392"/>
    </source>
</evidence>
<dbReference type="InterPro" id="IPR051454">
    <property type="entry name" value="RNA/ubiquinone_mod_enzymes"/>
</dbReference>
<dbReference type="EMBL" id="MT631442">
    <property type="protein sequence ID" value="QNO50608.1"/>
    <property type="molecule type" value="Genomic_DNA"/>
</dbReference>
<dbReference type="AlphaFoldDB" id="A0A7G9Y716"/>
<proteinExistence type="predicted"/>
<feature type="domain" description="Peptidase U32 collagenase" evidence="1">
    <location>
        <begin position="409"/>
        <end position="529"/>
    </location>
</feature>
<dbReference type="Pfam" id="PF01136">
    <property type="entry name" value="Peptidase_U32"/>
    <property type="match status" value="2"/>
</dbReference>
<dbReference type="InterPro" id="IPR020988">
    <property type="entry name" value="Pept_U32_collagenase"/>
</dbReference>
<dbReference type="EMBL" id="MT630864">
    <property type="protein sequence ID" value="QNO43800.1"/>
    <property type="molecule type" value="Genomic_DNA"/>
</dbReference>
<evidence type="ECO:0000313" key="3">
    <source>
        <dbReference type="EMBL" id="QNO50608.1"/>
    </source>
</evidence>
<gene>
    <name evidence="2" type="ORF">BPLLOOKG_00026</name>
    <name evidence="3" type="ORF">EGELPFMD_00028</name>
</gene>